<dbReference type="EMBL" id="LCAW01000006">
    <property type="protein sequence ID" value="KKR99414.1"/>
    <property type="molecule type" value="Genomic_DNA"/>
</dbReference>
<sequence>MRDDRNYKKSNKITEVGFSISEKSFDLAQKIIKSIGVDERQELSVDLLDELCDLAKIDIVQVEILAKNQKHRKKDGKVVMRQYGYYQPDKQIITITNQTAVRGAHLAGKTFLNTLLHEWVHHYDTFALKLISIHSKGFYLRLNHIEKQLRYGRDNI</sequence>
<reference evidence="1 2" key="1">
    <citation type="journal article" date="2015" name="Nature">
        <title>rRNA introns, odd ribosomes, and small enigmatic genomes across a large radiation of phyla.</title>
        <authorList>
            <person name="Brown C.T."/>
            <person name="Hug L.A."/>
            <person name="Thomas B.C."/>
            <person name="Sharon I."/>
            <person name="Castelle C.J."/>
            <person name="Singh A."/>
            <person name="Wilkins M.J."/>
            <person name="Williams K.H."/>
            <person name="Banfield J.F."/>
        </authorList>
    </citation>
    <scope>NUCLEOTIDE SEQUENCE [LARGE SCALE GENOMIC DNA]</scope>
</reference>
<dbReference type="AlphaFoldDB" id="A0A0G0VEU2"/>
<accession>A0A0G0VEU2</accession>
<proteinExistence type="predicted"/>
<name>A0A0G0VEU2_9BACT</name>
<protein>
    <submittedName>
        <fullName evidence="1">Uncharacterized protein</fullName>
    </submittedName>
</protein>
<organism evidence="1 2">
    <name type="scientific">Candidatus Uhrbacteria bacterium GW2011_GWC1_41_20</name>
    <dbReference type="NCBI Taxonomy" id="1618983"/>
    <lineage>
        <taxon>Bacteria</taxon>
        <taxon>Candidatus Uhriibacteriota</taxon>
    </lineage>
</organism>
<dbReference type="Proteomes" id="UP000033930">
    <property type="component" value="Unassembled WGS sequence"/>
</dbReference>
<gene>
    <name evidence="1" type="ORF">UU50_C0006G0017</name>
</gene>
<comment type="caution">
    <text evidence="1">The sequence shown here is derived from an EMBL/GenBank/DDBJ whole genome shotgun (WGS) entry which is preliminary data.</text>
</comment>
<evidence type="ECO:0000313" key="2">
    <source>
        <dbReference type="Proteomes" id="UP000033930"/>
    </source>
</evidence>
<evidence type="ECO:0000313" key="1">
    <source>
        <dbReference type="EMBL" id="KKR99414.1"/>
    </source>
</evidence>